<keyword evidence="3 8" id="KW-0418">Kinase</keyword>
<dbReference type="SMART" id="SM00220">
    <property type="entry name" value="S_TKc"/>
    <property type="match status" value="1"/>
</dbReference>
<dbReference type="Proteomes" id="UP000680158">
    <property type="component" value="Unassembled WGS sequence"/>
</dbReference>
<gene>
    <name evidence="8" type="ORF">KDM92_03785</name>
</gene>
<dbReference type="InterPro" id="IPR000719">
    <property type="entry name" value="Prot_kinase_dom"/>
</dbReference>
<feature type="compositionally biased region" description="Basic and acidic residues" evidence="6">
    <location>
        <begin position="388"/>
        <end position="401"/>
    </location>
</feature>
<dbReference type="GO" id="GO:0005524">
    <property type="term" value="F:ATP binding"/>
    <property type="evidence" value="ECO:0007669"/>
    <property type="project" value="UniProtKB-UniRule"/>
</dbReference>
<dbReference type="PANTHER" id="PTHR43289:SF6">
    <property type="entry name" value="SERINE_THREONINE-PROTEIN KINASE NEKL-3"/>
    <property type="match status" value="1"/>
</dbReference>
<evidence type="ECO:0000256" key="4">
    <source>
        <dbReference type="ARBA" id="ARBA00022840"/>
    </source>
</evidence>
<dbReference type="InterPro" id="IPR017441">
    <property type="entry name" value="Protein_kinase_ATP_BS"/>
</dbReference>
<dbReference type="EMBL" id="JAGSPM010000002">
    <property type="protein sequence ID" value="MBR7745688.1"/>
    <property type="molecule type" value="Genomic_DNA"/>
</dbReference>
<evidence type="ECO:0000256" key="3">
    <source>
        <dbReference type="ARBA" id="ARBA00022777"/>
    </source>
</evidence>
<keyword evidence="9" id="KW-1185">Reference proteome</keyword>
<dbReference type="AlphaFoldDB" id="A0A941I0V3"/>
<dbReference type="GO" id="GO:0004674">
    <property type="term" value="F:protein serine/threonine kinase activity"/>
    <property type="evidence" value="ECO:0007669"/>
    <property type="project" value="TreeGrafter"/>
</dbReference>
<keyword evidence="1" id="KW-0808">Transferase</keyword>
<accession>A0A941I0V3</accession>
<dbReference type="PROSITE" id="PS00107">
    <property type="entry name" value="PROTEIN_KINASE_ATP"/>
    <property type="match status" value="1"/>
</dbReference>
<dbReference type="SUPFAM" id="SSF56112">
    <property type="entry name" value="Protein kinase-like (PK-like)"/>
    <property type="match status" value="1"/>
</dbReference>
<evidence type="ECO:0000256" key="1">
    <source>
        <dbReference type="ARBA" id="ARBA00022679"/>
    </source>
</evidence>
<feature type="binding site" evidence="5">
    <location>
        <position position="120"/>
    </location>
    <ligand>
        <name>ATP</name>
        <dbReference type="ChEBI" id="CHEBI:30616"/>
    </ligand>
</feature>
<dbReference type="InterPro" id="IPR011009">
    <property type="entry name" value="Kinase-like_dom_sf"/>
</dbReference>
<keyword evidence="4 5" id="KW-0067">ATP-binding</keyword>
<evidence type="ECO:0000256" key="2">
    <source>
        <dbReference type="ARBA" id="ARBA00022741"/>
    </source>
</evidence>
<organism evidence="8 9">
    <name type="scientific">Undibacterium baiyunense</name>
    <dbReference type="NCBI Taxonomy" id="2828731"/>
    <lineage>
        <taxon>Bacteria</taxon>
        <taxon>Pseudomonadati</taxon>
        <taxon>Pseudomonadota</taxon>
        <taxon>Betaproteobacteria</taxon>
        <taxon>Burkholderiales</taxon>
        <taxon>Oxalobacteraceae</taxon>
        <taxon>Undibacterium</taxon>
    </lineage>
</organism>
<dbReference type="Pfam" id="PF00069">
    <property type="entry name" value="Pkinase"/>
    <property type="match status" value="1"/>
</dbReference>
<name>A0A941I0V3_9BURK</name>
<evidence type="ECO:0000259" key="7">
    <source>
        <dbReference type="PROSITE" id="PS50011"/>
    </source>
</evidence>
<keyword evidence="2 5" id="KW-0547">Nucleotide-binding</keyword>
<protein>
    <submittedName>
        <fullName evidence="8">Protein kinase</fullName>
    </submittedName>
</protein>
<evidence type="ECO:0000313" key="9">
    <source>
        <dbReference type="Proteomes" id="UP000680158"/>
    </source>
</evidence>
<evidence type="ECO:0000313" key="8">
    <source>
        <dbReference type="EMBL" id="MBR7745688.1"/>
    </source>
</evidence>
<feature type="domain" description="Protein kinase" evidence="7">
    <location>
        <begin position="85"/>
        <end position="367"/>
    </location>
</feature>
<comment type="caution">
    <text evidence="8">The sequence shown here is derived from an EMBL/GenBank/DDBJ whole genome shotgun (WGS) entry which is preliminary data.</text>
</comment>
<dbReference type="Gene3D" id="1.10.510.10">
    <property type="entry name" value="Transferase(Phosphotransferase) domain 1"/>
    <property type="match status" value="1"/>
</dbReference>
<dbReference type="PROSITE" id="PS00108">
    <property type="entry name" value="PROTEIN_KINASE_ST"/>
    <property type="match status" value="1"/>
</dbReference>
<evidence type="ECO:0000256" key="5">
    <source>
        <dbReference type="PROSITE-ProRule" id="PRU10141"/>
    </source>
</evidence>
<dbReference type="PROSITE" id="PS50011">
    <property type="entry name" value="PROTEIN_KINASE_DOM"/>
    <property type="match status" value="1"/>
</dbReference>
<evidence type="ECO:0000256" key="6">
    <source>
        <dbReference type="SAM" id="MobiDB-lite"/>
    </source>
</evidence>
<proteinExistence type="predicted"/>
<dbReference type="InterPro" id="IPR008271">
    <property type="entry name" value="Ser/Thr_kinase_AS"/>
</dbReference>
<feature type="region of interest" description="Disordered" evidence="6">
    <location>
        <begin position="378"/>
        <end position="406"/>
    </location>
</feature>
<dbReference type="PANTHER" id="PTHR43289">
    <property type="entry name" value="MITOGEN-ACTIVATED PROTEIN KINASE KINASE KINASE 20-RELATED"/>
    <property type="match status" value="1"/>
</dbReference>
<dbReference type="RefSeq" id="WP_212683080.1">
    <property type="nucleotide sequence ID" value="NZ_JAGSPM010000002.1"/>
</dbReference>
<sequence>MQKPLHKIRELRDLLNEGLLSEQEFTQRKNAILDTEFGPNGSLAASRSGTLGASLGVSASPFESLDGTDLGFIAGQEIGAQAKRYQLERLLGQGGMGQVWQVSDLATQAAIGHSEKLAIKILPPHFTQSALHTHLLIEEASLVRKLAHEHIVRVYDWARDPATNSYFIMMEYLDGQDFDRYLAQHQRCEWQQALRMLLPVAQALQYAWEKHKLVHRDLKPSNLFLTKDGQVKLLDFGISARLRTQTSAGLSTPGFASVRSPHAGTAGYRAPEADISAHGGSPVSPYTPALDVYAMAIMIYQMLEGRLPFGEYRQTQQQAQKPLGINQAQWLVLQSGFAIDIKQRPATALALLAALKKAGQQSNQPEVSAFVEQGQSMSPFESAAQQRAEQRRQRKELEQQRRQQASAALHALVEKQKRLRDLEQLERETERQNKAAELRLLQQAQHAKMKSHDTVQVSNISWEDAQRYLAALSKERGLPF</sequence>
<dbReference type="CDD" id="cd14014">
    <property type="entry name" value="STKc_PknB_like"/>
    <property type="match status" value="1"/>
</dbReference>
<reference evidence="8 9" key="1">
    <citation type="submission" date="2021-04" db="EMBL/GenBank/DDBJ databases">
        <title>novel species isolated from subtropical streams in China.</title>
        <authorList>
            <person name="Lu H."/>
        </authorList>
    </citation>
    <scope>NUCLEOTIDE SEQUENCE [LARGE SCALE GENOMIC DNA]</scope>
    <source>
        <strain evidence="8 9">BYS107W</strain>
    </source>
</reference>